<protein>
    <submittedName>
        <fullName evidence="2">Polynucleotide kinase</fullName>
    </submittedName>
</protein>
<dbReference type="EMBL" id="AP017424">
    <property type="protein sequence ID" value="BAU88217.1"/>
    <property type="molecule type" value="Genomic_DNA"/>
</dbReference>
<reference evidence="2 3" key="1">
    <citation type="journal article" date="2016" name="Genome Announc.">
        <title>Complete Genome Sequence of Thiostrepton-Producing Streptomyces laurentii ATCC 31255.</title>
        <authorList>
            <person name="Doi K."/>
            <person name="Fujino Y."/>
            <person name="Nagayoshi Y."/>
            <person name="Ohshima T."/>
            <person name="Ogata S."/>
        </authorList>
    </citation>
    <scope>NUCLEOTIDE SEQUENCE [LARGE SCALE GENOMIC DNA]</scope>
    <source>
        <strain evidence="2 3">ATCC 31255</strain>
    </source>
</reference>
<dbReference type="RefSeq" id="WP_359873411.1">
    <property type="nucleotide sequence ID" value="NZ_JBEYHT010000005.1"/>
</dbReference>
<organism evidence="2 3">
    <name type="scientific">Streptomyces laurentii</name>
    <dbReference type="NCBI Taxonomy" id="39478"/>
    <lineage>
        <taxon>Bacteria</taxon>
        <taxon>Bacillati</taxon>
        <taxon>Actinomycetota</taxon>
        <taxon>Actinomycetes</taxon>
        <taxon>Kitasatosporales</taxon>
        <taxon>Streptomycetaceae</taxon>
        <taxon>Streptomyces</taxon>
    </lineage>
</organism>
<dbReference type="InterPro" id="IPR019039">
    <property type="entry name" value="T4-Rnl1-like_N"/>
</dbReference>
<dbReference type="AlphaFoldDB" id="A0A169PN28"/>
<keyword evidence="2" id="KW-0808">Transferase</keyword>
<feature type="domain" description="T4 RNA ligase 1-like N-terminal" evidence="1">
    <location>
        <begin position="61"/>
        <end position="246"/>
    </location>
</feature>
<dbReference type="KEGG" id="slau:SLA_7351"/>
<keyword evidence="3" id="KW-1185">Reference proteome</keyword>
<proteinExistence type="predicted"/>
<dbReference type="Proteomes" id="UP000217676">
    <property type="component" value="Chromosome"/>
</dbReference>
<accession>A0A169PN28</accession>
<name>A0A169PN28_STRLU</name>
<dbReference type="GO" id="GO:0016301">
    <property type="term" value="F:kinase activity"/>
    <property type="evidence" value="ECO:0007669"/>
    <property type="project" value="UniProtKB-KW"/>
</dbReference>
<dbReference type="Pfam" id="PF09511">
    <property type="entry name" value="RNA_lig_T4_1"/>
    <property type="match status" value="1"/>
</dbReference>
<evidence type="ECO:0000313" key="3">
    <source>
        <dbReference type="Proteomes" id="UP000217676"/>
    </source>
</evidence>
<gene>
    <name evidence="2" type="ORF">SLA_7351</name>
</gene>
<sequence length="408" mass="44437">MSQAYPTPLTLDALLPPQELAAAVTAGHVIRKTHPTLPLSLYTYSRTCQYEGVWNRVTTRCRGLVADDRTGRIVALPLPKFFNVSEHALGRPYAPALPDEPFEVYEKVDGSLGVVFHYEGRWLAATRGSFVSTQAAWAQHRLDAADTTALVPGVTYLAEILHPANRIVVDYGERRDLVLLAAFGADGAEVPLAEAARGWQPVGSVVTVHPPLPLDELLKLTESSTLPDGRPATGTDAEGFVLRFGSGLRAKAKIAEYVRLHRILTGVTARDIWRGHGIQRFAGTEAKTLAQGLGLAPAELDGIRARGGRPLDDLLEQVPDEFDAWVRSVIDGLETESAAREHAIDEAYVAVAHLAGDRAAFARAAAALPDRRLRAALFLRLDGRRTDLAIWRELRPEAADAFTTDEEN</sequence>
<evidence type="ECO:0000313" key="2">
    <source>
        <dbReference type="EMBL" id="BAU88217.1"/>
    </source>
</evidence>
<evidence type="ECO:0000259" key="1">
    <source>
        <dbReference type="Pfam" id="PF09511"/>
    </source>
</evidence>
<keyword evidence="2" id="KW-0418">Kinase</keyword>